<evidence type="ECO:0000313" key="2">
    <source>
        <dbReference type="Proteomes" id="UP000887116"/>
    </source>
</evidence>
<keyword evidence="2" id="KW-1185">Reference proteome</keyword>
<dbReference type="Proteomes" id="UP000887116">
    <property type="component" value="Unassembled WGS sequence"/>
</dbReference>
<proteinExistence type="predicted"/>
<reference evidence="1" key="1">
    <citation type="submission" date="2020-07" db="EMBL/GenBank/DDBJ databases">
        <title>Multicomponent nature underlies the extraordinary mechanical properties of spider dragline silk.</title>
        <authorList>
            <person name="Kono N."/>
            <person name="Nakamura H."/>
            <person name="Mori M."/>
            <person name="Yoshida Y."/>
            <person name="Ohtoshi R."/>
            <person name="Malay A.D."/>
            <person name="Moran D.A.P."/>
            <person name="Tomita M."/>
            <person name="Numata K."/>
            <person name="Arakawa K."/>
        </authorList>
    </citation>
    <scope>NUCLEOTIDE SEQUENCE</scope>
</reference>
<organism evidence="1 2">
    <name type="scientific">Trichonephila clavata</name>
    <name type="common">Joro spider</name>
    <name type="synonym">Nephila clavata</name>
    <dbReference type="NCBI Taxonomy" id="2740835"/>
    <lineage>
        <taxon>Eukaryota</taxon>
        <taxon>Metazoa</taxon>
        <taxon>Ecdysozoa</taxon>
        <taxon>Arthropoda</taxon>
        <taxon>Chelicerata</taxon>
        <taxon>Arachnida</taxon>
        <taxon>Araneae</taxon>
        <taxon>Araneomorphae</taxon>
        <taxon>Entelegynae</taxon>
        <taxon>Araneoidea</taxon>
        <taxon>Nephilidae</taxon>
        <taxon>Trichonephila</taxon>
    </lineage>
</organism>
<gene>
    <name evidence="1" type="ORF">TNCT_272091</name>
</gene>
<evidence type="ECO:0000313" key="1">
    <source>
        <dbReference type="EMBL" id="GFR05538.1"/>
    </source>
</evidence>
<dbReference type="EMBL" id="BMAO01035719">
    <property type="protein sequence ID" value="GFR05538.1"/>
    <property type="molecule type" value="Genomic_DNA"/>
</dbReference>
<protein>
    <submittedName>
        <fullName evidence="1">Uncharacterized protein</fullName>
    </submittedName>
</protein>
<sequence>MKTVDRDEKGRSVAEQRCIRTSQKLGEEGKYTVYEAVLKEWFDEDVIEKVPKEEILNLSSREDWKHLPGICNPVDLLLYGCSVHRDF</sequence>
<comment type="caution">
    <text evidence="1">The sequence shown here is derived from an EMBL/GenBank/DDBJ whole genome shotgun (WGS) entry which is preliminary data.</text>
</comment>
<name>A0A8X6GK83_TRICU</name>
<dbReference type="AlphaFoldDB" id="A0A8X6GK83"/>
<accession>A0A8X6GK83</accession>